<dbReference type="EMBL" id="VFPO01000001">
    <property type="protein sequence ID" value="TQM70595.1"/>
    <property type="molecule type" value="Genomic_DNA"/>
</dbReference>
<name>A0A543IJ57_9ACTN</name>
<keyword evidence="3" id="KW-1185">Reference proteome</keyword>
<sequence length="35" mass="3649">MHENGTGVPADDAQEEAARALQTALDRRDNGGPAN</sequence>
<feature type="region of interest" description="Disordered" evidence="1">
    <location>
        <begin position="1"/>
        <end position="35"/>
    </location>
</feature>
<proteinExistence type="predicted"/>
<dbReference type="Proteomes" id="UP000316706">
    <property type="component" value="Unassembled WGS sequence"/>
</dbReference>
<accession>A0A543IJ57</accession>
<protein>
    <submittedName>
        <fullName evidence="2">Uncharacterized protein</fullName>
    </submittedName>
</protein>
<evidence type="ECO:0000256" key="1">
    <source>
        <dbReference type="SAM" id="MobiDB-lite"/>
    </source>
</evidence>
<organism evidence="2 3">
    <name type="scientific">Actinomadura hallensis</name>
    <dbReference type="NCBI Taxonomy" id="337895"/>
    <lineage>
        <taxon>Bacteria</taxon>
        <taxon>Bacillati</taxon>
        <taxon>Actinomycetota</taxon>
        <taxon>Actinomycetes</taxon>
        <taxon>Streptosporangiales</taxon>
        <taxon>Thermomonosporaceae</taxon>
        <taxon>Actinomadura</taxon>
    </lineage>
</organism>
<comment type="caution">
    <text evidence="2">The sequence shown here is derived from an EMBL/GenBank/DDBJ whole genome shotgun (WGS) entry which is preliminary data.</text>
</comment>
<reference evidence="2 3" key="1">
    <citation type="submission" date="2019-06" db="EMBL/GenBank/DDBJ databases">
        <title>Sequencing the genomes of 1000 actinobacteria strains.</title>
        <authorList>
            <person name="Klenk H.-P."/>
        </authorList>
    </citation>
    <scope>NUCLEOTIDE SEQUENCE [LARGE SCALE GENOMIC DNA]</scope>
    <source>
        <strain evidence="2 3">DSM 45043</strain>
    </source>
</reference>
<evidence type="ECO:0000313" key="3">
    <source>
        <dbReference type="Proteomes" id="UP000316706"/>
    </source>
</evidence>
<gene>
    <name evidence="2" type="ORF">FHX41_4329</name>
</gene>
<feature type="compositionally biased region" description="Basic and acidic residues" evidence="1">
    <location>
        <begin position="25"/>
        <end position="35"/>
    </location>
</feature>
<evidence type="ECO:0000313" key="2">
    <source>
        <dbReference type="EMBL" id="TQM70595.1"/>
    </source>
</evidence>
<dbReference type="AlphaFoldDB" id="A0A543IJ57"/>